<keyword evidence="6" id="KW-0393">Immunoglobulin domain</keyword>
<dbReference type="InterPro" id="IPR051275">
    <property type="entry name" value="Cell_adhesion_signaling"/>
</dbReference>
<organism evidence="12 13">
    <name type="scientific">Menidia menidia</name>
    <name type="common">Atlantic silverside</name>
    <dbReference type="NCBI Taxonomy" id="238744"/>
    <lineage>
        <taxon>Eukaryota</taxon>
        <taxon>Metazoa</taxon>
        <taxon>Chordata</taxon>
        <taxon>Craniata</taxon>
        <taxon>Vertebrata</taxon>
        <taxon>Euteleostomi</taxon>
        <taxon>Actinopterygii</taxon>
        <taxon>Neopterygii</taxon>
        <taxon>Teleostei</taxon>
        <taxon>Neoteleostei</taxon>
        <taxon>Acanthomorphata</taxon>
        <taxon>Ovalentaria</taxon>
        <taxon>Atherinomorphae</taxon>
        <taxon>Atheriniformes</taxon>
        <taxon>Atherinopsidae</taxon>
        <taxon>Menidiinae</taxon>
        <taxon>Menidia</taxon>
    </lineage>
</organism>
<evidence type="ECO:0000313" key="12">
    <source>
        <dbReference type="EMBL" id="CAG6015682.1"/>
    </source>
</evidence>
<feature type="domain" description="Ig-like" evidence="10">
    <location>
        <begin position="525"/>
        <end position="622"/>
    </location>
</feature>
<dbReference type="InterPro" id="IPR007110">
    <property type="entry name" value="Ig-like_dom"/>
</dbReference>
<evidence type="ECO:0000259" key="10">
    <source>
        <dbReference type="PROSITE" id="PS50835"/>
    </source>
</evidence>
<dbReference type="InterPro" id="IPR003599">
    <property type="entry name" value="Ig_sub"/>
</dbReference>
<dbReference type="InterPro" id="IPR013162">
    <property type="entry name" value="CD80_C2-set"/>
</dbReference>
<dbReference type="GO" id="GO:0098609">
    <property type="term" value="P:cell-cell adhesion"/>
    <property type="evidence" value="ECO:0007669"/>
    <property type="project" value="TreeGrafter"/>
</dbReference>
<dbReference type="Gene3D" id="2.60.40.10">
    <property type="entry name" value="Immunoglobulins"/>
    <property type="match status" value="10"/>
</dbReference>
<feature type="domain" description="Ig-like" evidence="10">
    <location>
        <begin position="705"/>
        <end position="798"/>
    </location>
</feature>
<evidence type="ECO:0000256" key="3">
    <source>
        <dbReference type="ARBA" id="ARBA00023136"/>
    </source>
</evidence>
<dbReference type="SMART" id="SM00060">
    <property type="entry name" value="FN3"/>
    <property type="match status" value="1"/>
</dbReference>
<feature type="signal peptide" evidence="9">
    <location>
        <begin position="1"/>
        <end position="25"/>
    </location>
</feature>
<evidence type="ECO:0000313" key="13">
    <source>
        <dbReference type="Proteomes" id="UP000677803"/>
    </source>
</evidence>
<keyword evidence="9" id="KW-0732">Signal</keyword>
<keyword evidence="8" id="KW-0812">Transmembrane</keyword>
<dbReference type="AlphaFoldDB" id="A0A8S4BW21"/>
<gene>
    <name evidence="12" type="ORF">MMEN_LOCUS19753</name>
</gene>
<feature type="domain" description="Ig-like" evidence="10">
    <location>
        <begin position="627"/>
        <end position="704"/>
    </location>
</feature>
<comment type="caution">
    <text evidence="12">The sequence shown here is derived from an EMBL/GenBank/DDBJ whole genome shotgun (WGS) entry which is preliminary data.</text>
</comment>
<feature type="domain" description="Ig-like" evidence="10">
    <location>
        <begin position="234"/>
        <end position="325"/>
    </location>
</feature>
<name>A0A8S4BW21_9TELE</name>
<evidence type="ECO:0000256" key="6">
    <source>
        <dbReference type="ARBA" id="ARBA00023319"/>
    </source>
</evidence>
<feature type="domain" description="Fibronectin type-III" evidence="11">
    <location>
        <begin position="920"/>
        <end position="1015"/>
    </location>
</feature>
<dbReference type="GO" id="GO:0050839">
    <property type="term" value="F:cell adhesion molecule binding"/>
    <property type="evidence" value="ECO:0007669"/>
    <property type="project" value="TreeGrafter"/>
</dbReference>
<feature type="domain" description="Ig-like" evidence="10">
    <location>
        <begin position="132"/>
        <end position="225"/>
    </location>
</feature>
<evidence type="ECO:0000256" key="8">
    <source>
        <dbReference type="SAM" id="Phobius"/>
    </source>
</evidence>
<accession>A0A8S4BW21</accession>
<dbReference type="InterPro" id="IPR036116">
    <property type="entry name" value="FN3_sf"/>
</dbReference>
<dbReference type="Pfam" id="PF13927">
    <property type="entry name" value="Ig_3"/>
    <property type="match status" value="3"/>
</dbReference>
<dbReference type="FunFam" id="2.60.40.10:FF:000719">
    <property type="entry name" value="nephrin isoform X1"/>
    <property type="match status" value="1"/>
</dbReference>
<dbReference type="EMBL" id="CAJRST010038888">
    <property type="protein sequence ID" value="CAG6015682.1"/>
    <property type="molecule type" value="Genomic_DNA"/>
</dbReference>
<dbReference type="CDD" id="cd00063">
    <property type="entry name" value="FN3"/>
    <property type="match status" value="1"/>
</dbReference>
<dbReference type="Pfam" id="PF00041">
    <property type="entry name" value="fn3"/>
    <property type="match status" value="1"/>
</dbReference>
<feature type="region of interest" description="Disordered" evidence="7">
    <location>
        <begin position="1075"/>
        <end position="1101"/>
    </location>
</feature>
<dbReference type="InterPro" id="IPR003598">
    <property type="entry name" value="Ig_sub2"/>
</dbReference>
<dbReference type="SMART" id="SM00408">
    <property type="entry name" value="IGc2"/>
    <property type="match status" value="6"/>
</dbReference>
<dbReference type="Proteomes" id="UP000677803">
    <property type="component" value="Unassembled WGS sequence"/>
</dbReference>
<keyword evidence="2" id="KW-0677">Repeat</keyword>
<dbReference type="PANTHER" id="PTHR11640">
    <property type="entry name" value="NEPHRIN"/>
    <property type="match status" value="1"/>
</dbReference>
<sequence>MEFLSAWIVSPSTLPFLCLISGLQGQQAFRYEPKNLTMRMGATVELKCEVLRPSGTVQWMKDGLALGPERSLPGFPRYSMTGKLKGKYNLRIENAQLEDEAMYECQAGPSETSEAIISNTAFVTVQIPPSKPYFILDMTKPWVAGKKYSISCVAPDAKPEAKITLFKDGVELTDAQSFTLSGSKDKLLNTHTEATFTPTSYDNGQPLACHATNEATSKPVVTTMTMNVYFPPKPPAIVGLDEDKVRAGRTLVLECQSQSGNPLASLQWTKNGEVISSTWEEDTEAHKSRSVLKTKIIPADNQAEFGCESFNMVSLSPVSVTHKITVLFEPAELTLSGSFEAVEGKELTLTCYATSSNPPVDIRWWLGHKELNSTAVQWEEGDYGGMTATSNVTHRFFRNDNGLKISCEAFNKDFFKVQASKITVYYPPHRVWIDAPHEDLPLHSGATVSLVCHSTGGNPSATLTWFKNGKTVSSAQRQTSSGMSVTRELILVLTASDNMATYRCDATNQAKKTISARTKLWVYFTAVSIKITANQEVLRHGQVLKLRCLSGSSNPKSNISWSLGTFRLEGVEEAATKDLFGGVAVSNTLSLNLSSQHHNQQVICHAYNPALAEGAKTFYQLNVLYPPEFSPEQPTEVQVVEDDIATIPLLVSANPEVVSCTWLHRGGMLVKEESLHYHWSDDHSLVIRNATRRHAGVYTVQCENPEGVNQIAIRLDVLYAASVKAEKDPVFVNLGGIADLICVADANPIIPDMFSWTWLGEEEVEMGEEIQEDKSSLLTIRDATRAHAGLYQCTANNGIGLTSFVDVRLVVQFKPELQKGPQWRKVASRGDGTTWAELVCQAEGIPRVNFFWEKKGVLMDLANPRYEEKTVREGSYHTSTLRVVNVSAILDYAVFSCTARNSLGEDKLDIQLVSTNHPDPPSSFGEVSVSHDSVTLEWIPGFDGGLPQRFRIRYRWDQSVSFQYVDVFPLDVATFTVTGLQPVTTYNFSVNALNEIGESGYADNNAVLTITTKERPEQKTDLTDVGPQSEGGLQAYVIALLAVLFGLLLLLNSLGFFFTLKWRKRRDQTIGSGVTVLDGQKNKEDGSSQPTEGNSNKYESGEKINTAAQRTLLMESGSETDSNIYENSCYYYPTGDYKPYLSPHPEERRGLGATHLPMNSESHLYEDVRDGGEYQDVASSLPFPPFFSDYRRIQQRNDMRSLTYAQGVENVKQFMDVQLPQRDYNLPFELQGELV</sequence>
<evidence type="ECO:0000256" key="5">
    <source>
        <dbReference type="ARBA" id="ARBA00023180"/>
    </source>
</evidence>
<comment type="subcellular location">
    <subcellularLocation>
        <location evidence="1">Membrane</location>
        <topology evidence="1">Single-pass type I membrane protein</topology>
    </subcellularLocation>
</comment>
<dbReference type="SMART" id="SM00409">
    <property type="entry name" value="IG"/>
    <property type="match status" value="7"/>
</dbReference>
<keyword evidence="3 8" id="KW-0472">Membrane</keyword>
<dbReference type="Pfam" id="PF07679">
    <property type="entry name" value="I-set"/>
    <property type="match status" value="1"/>
</dbReference>
<proteinExistence type="predicted"/>
<keyword evidence="13" id="KW-1185">Reference proteome</keyword>
<evidence type="ECO:0000256" key="2">
    <source>
        <dbReference type="ARBA" id="ARBA00022737"/>
    </source>
</evidence>
<dbReference type="PROSITE" id="PS50835">
    <property type="entry name" value="IG_LIKE"/>
    <property type="match status" value="9"/>
</dbReference>
<dbReference type="InterPro" id="IPR013098">
    <property type="entry name" value="Ig_I-set"/>
</dbReference>
<evidence type="ECO:0000256" key="1">
    <source>
        <dbReference type="ARBA" id="ARBA00004479"/>
    </source>
</evidence>
<feature type="chain" id="PRO_5035878041" evidence="9">
    <location>
        <begin position="26"/>
        <end position="1235"/>
    </location>
</feature>
<reference evidence="12" key="1">
    <citation type="submission" date="2021-05" db="EMBL/GenBank/DDBJ databases">
        <authorList>
            <person name="Tigano A."/>
        </authorList>
    </citation>
    <scope>NUCLEOTIDE SEQUENCE</scope>
</reference>
<feature type="domain" description="Ig-like" evidence="10">
    <location>
        <begin position="428"/>
        <end position="515"/>
    </location>
</feature>
<dbReference type="OrthoDB" id="10028801at2759"/>
<protein>
    <submittedName>
        <fullName evidence="12">(Atlantic silverside) hypothetical protein</fullName>
    </submittedName>
</protein>
<evidence type="ECO:0000256" key="4">
    <source>
        <dbReference type="ARBA" id="ARBA00023157"/>
    </source>
</evidence>
<feature type="compositionally biased region" description="Polar residues" evidence="7">
    <location>
        <begin position="1087"/>
        <end position="1098"/>
    </location>
</feature>
<dbReference type="PROSITE" id="PS50853">
    <property type="entry name" value="FN3"/>
    <property type="match status" value="1"/>
</dbReference>
<keyword evidence="8" id="KW-1133">Transmembrane helix</keyword>
<dbReference type="InterPro" id="IPR003961">
    <property type="entry name" value="FN3_dom"/>
</dbReference>
<feature type="transmembrane region" description="Helical" evidence="8">
    <location>
        <begin position="1035"/>
        <end position="1058"/>
    </location>
</feature>
<dbReference type="GO" id="GO:0005911">
    <property type="term" value="C:cell-cell junction"/>
    <property type="evidence" value="ECO:0007669"/>
    <property type="project" value="TreeGrafter"/>
</dbReference>
<dbReference type="GO" id="GO:0005886">
    <property type="term" value="C:plasma membrane"/>
    <property type="evidence" value="ECO:0007669"/>
    <property type="project" value="TreeGrafter"/>
</dbReference>
<dbReference type="InterPro" id="IPR036179">
    <property type="entry name" value="Ig-like_dom_sf"/>
</dbReference>
<feature type="domain" description="Ig-like" evidence="10">
    <location>
        <begin position="815"/>
        <end position="911"/>
    </location>
</feature>
<dbReference type="CDD" id="cd00096">
    <property type="entry name" value="Ig"/>
    <property type="match status" value="2"/>
</dbReference>
<dbReference type="SUPFAM" id="SSF49265">
    <property type="entry name" value="Fibronectin type III"/>
    <property type="match status" value="1"/>
</dbReference>
<feature type="domain" description="Ig-like" evidence="10">
    <location>
        <begin position="330"/>
        <end position="423"/>
    </location>
</feature>
<dbReference type="PANTHER" id="PTHR11640:SF136">
    <property type="entry name" value="NEPHRIN"/>
    <property type="match status" value="1"/>
</dbReference>
<dbReference type="Pfam" id="PF08205">
    <property type="entry name" value="C2-set_2"/>
    <property type="match status" value="4"/>
</dbReference>
<feature type="domain" description="Ig-like" evidence="10">
    <location>
        <begin position="11"/>
        <end position="118"/>
    </location>
</feature>
<keyword evidence="4" id="KW-1015">Disulfide bond</keyword>
<evidence type="ECO:0000259" key="11">
    <source>
        <dbReference type="PROSITE" id="PS50853"/>
    </source>
</evidence>
<dbReference type="InterPro" id="IPR013783">
    <property type="entry name" value="Ig-like_fold"/>
</dbReference>
<dbReference type="SUPFAM" id="SSF48726">
    <property type="entry name" value="Immunoglobulin"/>
    <property type="match status" value="9"/>
</dbReference>
<keyword evidence="5" id="KW-0325">Glycoprotein</keyword>
<evidence type="ECO:0000256" key="9">
    <source>
        <dbReference type="SAM" id="SignalP"/>
    </source>
</evidence>
<evidence type="ECO:0000256" key="7">
    <source>
        <dbReference type="SAM" id="MobiDB-lite"/>
    </source>
</evidence>